<dbReference type="EMBL" id="JBHRSS010000004">
    <property type="protein sequence ID" value="MFC3104619.1"/>
    <property type="molecule type" value="Genomic_DNA"/>
</dbReference>
<dbReference type="InterPro" id="IPR045944">
    <property type="entry name" value="DUF6364"/>
</dbReference>
<keyword evidence="2" id="KW-1185">Reference proteome</keyword>
<reference evidence="2" key="1">
    <citation type="journal article" date="2019" name="Int. J. Syst. Evol. Microbiol.">
        <title>The Global Catalogue of Microorganisms (GCM) 10K type strain sequencing project: providing services to taxonomists for standard genome sequencing and annotation.</title>
        <authorList>
            <consortium name="The Broad Institute Genomics Platform"/>
            <consortium name="The Broad Institute Genome Sequencing Center for Infectious Disease"/>
            <person name="Wu L."/>
            <person name="Ma J."/>
        </authorList>
    </citation>
    <scope>NUCLEOTIDE SEQUENCE [LARGE SCALE GENOMIC DNA]</scope>
    <source>
        <strain evidence="2">KCTC 52640</strain>
    </source>
</reference>
<protein>
    <submittedName>
        <fullName evidence="1">DUF6364 family protein</fullName>
    </submittedName>
</protein>
<evidence type="ECO:0000313" key="1">
    <source>
        <dbReference type="EMBL" id="MFC3104619.1"/>
    </source>
</evidence>
<proteinExistence type="predicted"/>
<dbReference type="Proteomes" id="UP001595462">
    <property type="component" value="Unassembled WGS sequence"/>
</dbReference>
<evidence type="ECO:0000313" key="2">
    <source>
        <dbReference type="Proteomes" id="UP001595462"/>
    </source>
</evidence>
<accession>A0ABV7EPG9</accession>
<organism evidence="1 2">
    <name type="scientific">Salinisphaera aquimarina</name>
    <dbReference type="NCBI Taxonomy" id="2094031"/>
    <lineage>
        <taxon>Bacteria</taxon>
        <taxon>Pseudomonadati</taxon>
        <taxon>Pseudomonadota</taxon>
        <taxon>Gammaproteobacteria</taxon>
        <taxon>Salinisphaerales</taxon>
        <taxon>Salinisphaeraceae</taxon>
        <taxon>Salinisphaera</taxon>
    </lineage>
</organism>
<dbReference type="Pfam" id="PF19891">
    <property type="entry name" value="DUF6364"/>
    <property type="match status" value="1"/>
</dbReference>
<name>A0ABV7EPG9_9GAMM</name>
<comment type="caution">
    <text evidence="1">The sequence shown here is derived from an EMBL/GenBank/DDBJ whole genome shotgun (WGS) entry which is preliminary data.</text>
</comment>
<sequence length="81" mass="9114">MATDTSNLTIRLPTEDIALAKQYAKTNGSSVTEVTDRYLRRIRLLDREVPRPVLDEITGLLPPGVDVEAEIEERRQGKHGQ</sequence>
<dbReference type="RefSeq" id="WP_380689919.1">
    <property type="nucleotide sequence ID" value="NZ_JBHRSS010000004.1"/>
</dbReference>
<gene>
    <name evidence="1" type="ORF">ACFOSU_12065</name>
</gene>